<sequence>MSAGEWCGGSDEEQSAAFWRAKDLAWEFNQTRPSDKEKCRQILTELLGELG</sequence>
<dbReference type="EMBL" id="JABZGT010000056">
    <property type="protein sequence ID" value="MBF4808934.1"/>
    <property type="molecule type" value="Genomic_DNA"/>
</dbReference>
<dbReference type="GO" id="GO:0016407">
    <property type="term" value="F:acetyltransferase activity"/>
    <property type="evidence" value="ECO:0007669"/>
    <property type="project" value="InterPro"/>
</dbReference>
<comment type="similarity">
    <text evidence="1">Belongs to the transferase hexapeptide repeat family.</text>
</comment>
<evidence type="ECO:0000313" key="4">
    <source>
        <dbReference type="EMBL" id="MBF4808934.1"/>
    </source>
</evidence>
<accession>A0A930W4A2</accession>
<organism evidence="4 5">
    <name type="scientific">Lancefieldella parvula</name>
    <dbReference type="NCBI Taxonomy" id="1382"/>
    <lineage>
        <taxon>Bacteria</taxon>
        <taxon>Bacillati</taxon>
        <taxon>Actinomycetota</taxon>
        <taxon>Coriobacteriia</taxon>
        <taxon>Coriobacteriales</taxon>
        <taxon>Atopobiaceae</taxon>
        <taxon>Lancefieldella</taxon>
    </lineage>
</organism>
<feature type="domain" description="Maltose/galactoside acetyltransferase" evidence="3">
    <location>
        <begin position="1"/>
        <end position="51"/>
    </location>
</feature>
<dbReference type="InterPro" id="IPR024688">
    <property type="entry name" value="Mac_dom"/>
</dbReference>
<dbReference type="AlphaFoldDB" id="A0A930W4A2"/>
<proteinExistence type="inferred from homology"/>
<evidence type="ECO:0000256" key="1">
    <source>
        <dbReference type="ARBA" id="ARBA00007274"/>
    </source>
</evidence>
<comment type="caution">
    <text evidence="4">The sequence shown here is derived from an EMBL/GenBank/DDBJ whole genome shotgun (WGS) entry which is preliminary data.</text>
</comment>
<dbReference type="Proteomes" id="UP000772566">
    <property type="component" value="Unassembled WGS sequence"/>
</dbReference>
<evidence type="ECO:0000259" key="3">
    <source>
        <dbReference type="Pfam" id="PF12464"/>
    </source>
</evidence>
<dbReference type="Pfam" id="PF12464">
    <property type="entry name" value="Mac"/>
    <property type="match status" value="1"/>
</dbReference>
<keyword evidence="2" id="KW-0808">Transferase</keyword>
<name>A0A930W4A2_9ACTN</name>
<evidence type="ECO:0000313" key="5">
    <source>
        <dbReference type="Proteomes" id="UP000772566"/>
    </source>
</evidence>
<reference evidence="4" key="1">
    <citation type="submission" date="2020-04" db="EMBL/GenBank/DDBJ databases">
        <title>Deep metagenomics examines the oral microbiome during advanced dental caries in children, revealing novel taxa and co-occurrences with host molecules.</title>
        <authorList>
            <person name="Baker J.L."/>
            <person name="Morton J.T."/>
            <person name="Dinis M."/>
            <person name="Alvarez R."/>
            <person name="Tran N.C."/>
            <person name="Knight R."/>
            <person name="Edlund A."/>
        </authorList>
    </citation>
    <scope>NUCLEOTIDE SEQUENCE</scope>
    <source>
        <strain evidence="4">JCVI_22A_bin.2</strain>
    </source>
</reference>
<gene>
    <name evidence="4" type="ORF">HXK23_01705</name>
</gene>
<feature type="non-terminal residue" evidence="4">
    <location>
        <position position="51"/>
    </location>
</feature>
<protein>
    <submittedName>
        <fullName evidence="4">Sugar O-acetyltransferase</fullName>
    </submittedName>
</protein>
<evidence type="ECO:0000256" key="2">
    <source>
        <dbReference type="ARBA" id="ARBA00022679"/>
    </source>
</evidence>